<sequence>MMKELFQKRLTAFYDSLIFTKKDSWGNSDVVVIHSQQQENPNSLSSQFYLWLMGEKFDDTTTIFTPYGIFFFCTQKNYSKIRSLCCSATLMRKHPVSVQLKAKNDEGFALIDSTIRDARVIRNSKGFTGVFGDDWNWPFVVGYIEGEYPKSKFFWNCMNDLEPKKYKVVTVNSGINKMINAGDKPISGQELDFLQSLLSTFCAEEEKPLFSRGNQSGLLVKGKNNLESKFERVGLSEKRRSNLGSEFDKTNLFCGDKSTSRVDNLIDDELDFMEMMESIERFSSSPSGEQDKFKVANMSRDQVVSMFGGNCFDDGKEDNHKAGNKNGDQVFKSRSNILDGKNDKLKDKLKKISRPVDDLFKFGSTKLDAKDSKSKTFGEGKNGDQLFKFGEQCKIGEKRGRNNQPQLVMEENKGTKDVKQLTERLTAFYSSWRKYKEEKWGKADVLVITTPSVAPVEDLSRSFLVWLLDGEFLDTTAVFTDTGIEFLCTKESFFRLRTIGICMTKIAKLTVSVQLKKRGERCVDWLKKTLRQVNTAAKSEANWCPLVVGCIFGESGEIEVLSRSKMFEVAYVDNALTNLLEQGNFAKAERFAAQQSTLPKQFQMLSLETCGSAKTANAVSFSELAKIRSMDDNSYLSEELLRGAKTPTDGRVDNGGPVEQTKPEENKVFEEDNSSRKLADKMMLLEIKEGDMETSITEDSAEEKPLAMLLNDENSPLLQVREHGEQSGPTAEGGMDYSIQPTGVTDAASESSLPDDNNGISRKDSVGSDDDWTLVEIECQGKETEVAERVSWGRWFMGKTGKSFGFKDEAFAAGVILATGFIHILPDAFESLTSPCLSENLWGSFPFAGFVAMMSAIFTLMMESFATGYHRRAELRKAQPVNIGDDEEQGQDEHIAHGPQILLERSDSSSLMRHRLISQVLELGILVHSVIIGISLGTTENPKTIKPLIIALSFHQFFEGMGLGGCISQAKYKARTIIIMVLFFTVTTPSGIAIGMMISKGYNEQSSTALIVQGVLNSASAGILIYMALVDLLATDFMDPKLYTSFKLQISANVSLVLGAACMSLLAKWGGT</sequence>
<comment type="subcellular location">
    <subcellularLocation>
        <location evidence="1 7">Membrane</location>
        <topology evidence="1 7">Multi-pass membrane protein</topology>
    </subcellularLocation>
    <subcellularLocation>
        <location evidence="8">Nucleus</location>
    </subcellularLocation>
    <subcellularLocation>
        <location evidence="8">Chromosome</location>
    </subcellularLocation>
</comment>
<dbReference type="InterPro" id="IPR029149">
    <property type="entry name" value="Creatin/AminoP/Spt16_N"/>
</dbReference>
<evidence type="ECO:0000313" key="12">
    <source>
        <dbReference type="Proteomes" id="UP000826656"/>
    </source>
</evidence>
<feature type="transmembrane region" description="Helical" evidence="7">
    <location>
        <begin position="1046"/>
        <end position="1067"/>
    </location>
</feature>
<dbReference type="NCBIfam" id="TIGR00820">
    <property type="entry name" value="zip"/>
    <property type="match status" value="1"/>
</dbReference>
<feature type="compositionally biased region" description="Basic and acidic residues" evidence="9">
    <location>
        <begin position="661"/>
        <end position="675"/>
    </location>
</feature>
<evidence type="ECO:0000256" key="8">
    <source>
        <dbReference type="RuleBase" id="RU367052"/>
    </source>
</evidence>
<name>A0ABQ7VQK8_SOLTU</name>
<evidence type="ECO:0000256" key="4">
    <source>
        <dbReference type="ARBA" id="ARBA00022989"/>
    </source>
</evidence>
<dbReference type="EMBL" id="JAIVGD010000011">
    <property type="protein sequence ID" value="KAH0770817.1"/>
    <property type="molecule type" value="Genomic_DNA"/>
</dbReference>
<evidence type="ECO:0000256" key="5">
    <source>
        <dbReference type="ARBA" id="ARBA00023065"/>
    </source>
</evidence>
<evidence type="ECO:0000256" key="3">
    <source>
        <dbReference type="ARBA" id="ARBA00022692"/>
    </source>
</evidence>
<dbReference type="PANTHER" id="PTHR13980:SF21">
    <property type="entry name" value="FACT COMPLEX SUBUNIT"/>
    <property type="match status" value="1"/>
</dbReference>
<feature type="transmembrane region" description="Helical" evidence="7">
    <location>
        <begin position="977"/>
        <end position="998"/>
    </location>
</feature>
<dbReference type="InterPro" id="IPR003689">
    <property type="entry name" value="ZIP"/>
</dbReference>
<dbReference type="InterPro" id="IPR040258">
    <property type="entry name" value="Spt16"/>
</dbReference>
<feature type="domain" description="FACT complex subunit SPT16 N-terminal lobe" evidence="10">
    <location>
        <begin position="1"/>
        <end position="175"/>
    </location>
</feature>
<proteinExistence type="inferred from homology"/>
<feature type="region of interest" description="Disordered" evidence="9">
    <location>
        <begin position="643"/>
        <end position="675"/>
    </location>
</feature>
<keyword evidence="8" id="KW-0234">DNA repair</keyword>
<keyword evidence="8" id="KW-0227">DNA damage</keyword>
<comment type="function">
    <text evidence="8">Component of the FACT complex, a general chromatin factor that acts to reorganize nucleosomes. The FACT complex is involved in multiple processes that require DNA as a template such as mRNA elongation, DNA replication and DNA repair. During transcription elongation the FACT complex acts as a histone chaperone that both destabilizes and restores nucleosomal structure. It facilitates the passage of RNA polymerase II and transcription by promoting the dissociation of one histone H2A-H2B dimer from the nucleosome, then subsequently promotes the reestablishment of the nucleosome following the passage of RNA polymerase II.</text>
</comment>
<keyword evidence="5 7" id="KW-0406">Ion transport</keyword>
<keyword evidence="8" id="KW-0235">DNA replication</keyword>
<dbReference type="InterPro" id="IPR029148">
    <property type="entry name" value="FACT-SPT16_Nlobe"/>
</dbReference>
<comment type="subunit">
    <text evidence="8">Component of the FACT complex.</text>
</comment>
<dbReference type="Pfam" id="PF02535">
    <property type="entry name" value="Zip"/>
    <property type="match status" value="1"/>
</dbReference>
<evidence type="ECO:0000256" key="1">
    <source>
        <dbReference type="ARBA" id="ARBA00004141"/>
    </source>
</evidence>
<evidence type="ECO:0000256" key="9">
    <source>
        <dbReference type="SAM" id="MobiDB-lite"/>
    </source>
</evidence>
<keyword evidence="2 7" id="KW-0813">Transport</keyword>
<feature type="transmembrane region" description="Helical" evidence="7">
    <location>
        <begin position="841"/>
        <end position="862"/>
    </location>
</feature>
<dbReference type="Proteomes" id="UP000826656">
    <property type="component" value="Unassembled WGS sequence"/>
</dbReference>
<comment type="caution">
    <text evidence="11">The sequence shown here is derived from an EMBL/GenBank/DDBJ whole genome shotgun (WGS) entry which is preliminary data.</text>
</comment>
<evidence type="ECO:0000259" key="10">
    <source>
        <dbReference type="SMART" id="SM01285"/>
    </source>
</evidence>
<dbReference type="Pfam" id="PF14826">
    <property type="entry name" value="FACT-Spt16_Nlob"/>
    <property type="match status" value="2"/>
</dbReference>
<evidence type="ECO:0000256" key="7">
    <source>
        <dbReference type="RuleBase" id="RU362088"/>
    </source>
</evidence>
<comment type="similarity">
    <text evidence="7">Belongs to the ZIP transporter (TC 2.A.5) family.</text>
</comment>
<keyword evidence="3 7" id="KW-0812">Transmembrane</keyword>
<dbReference type="PANTHER" id="PTHR13980">
    <property type="entry name" value="CDC68 RELATED"/>
    <property type="match status" value="1"/>
</dbReference>
<organism evidence="11 12">
    <name type="scientific">Solanum tuberosum</name>
    <name type="common">Potato</name>
    <dbReference type="NCBI Taxonomy" id="4113"/>
    <lineage>
        <taxon>Eukaryota</taxon>
        <taxon>Viridiplantae</taxon>
        <taxon>Streptophyta</taxon>
        <taxon>Embryophyta</taxon>
        <taxon>Tracheophyta</taxon>
        <taxon>Spermatophyta</taxon>
        <taxon>Magnoliopsida</taxon>
        <taxon>eudicotyledons</taxon>
        <taxon>Gunneridae</taxon>
        <taxon>Pentapetalae</taxon>
        <taxon>asterids</taxon>
        <taxon>lamiids</taxon>
        <taxon>Solanales</taxon>
        <taxon>Solanaceae</taxon>
        <taxon>Solanoideae</taxon>
        <taxon>Solaneae</taxon>
        <taxon>Solanum</taxon>
    </lineage>
</organism>
<feature type="compositionally biased region" description="Polar residues" evidence="9">
    <location>
        <begin position="739"/>
        <end position="760"/>
    </location>
</feature>
<keyword evidence="8" id="KW-0804">Transcription</keyword>
<comment type="caution">
    <text evidence="7">Lacks conserved residue(s) required for the propagation of feature annotation.</text>
</comment>
<accession>A0ABQ7VQK8</accession>
<dbReference type="InterPro" id="IPR004698">
    <property type="entry name" value="Zn/Fe_permease_fun/pln"/>
</dbReference>
<gene>
    <name evidence="11" type="ORF">KY290_014798</name>
</gene>
<comment type="similarity">
    <text evidence="8">Belongs to the peptidase M24 family. SPT16 subfamily.</text>
</comment>
<protein>
    <recommendedName>
        <fullName evidence="8">FACT complex subunit</fullName>
    </recommendedName>
</protein>
<evidence type="ECO:0000313" key="11">
    <source>
        <dbReference type="EMBL" id="KAH0770817.1"/>
    </source>
</evidence>
<evidence type="ECO:0000256" key="2">
    <source>
        <dbReference type="ARBA" id="ARBA00022448"/>
    </source>
</evidence>
<dbReference type="SMART" id="SM01285">
    <property type="entry name" value="FACT-Spt16_Nlob"/>
    <property type="match status" value="1"/>
</dbReference>
<feature type="region of interest" description="Disordered" evidence="9">
    <location>
        <begin position="721"/>
        <end position="766"/>
    </location>
</feature>
<feature type="transmembrane region" description="Helical" evidence="7">
    <location>
        <begin position="1010"/>
        <end position="1034"/>
    </location>
</feature>
<keyword evidence="8" id="KW-0805">Transcription regulation</keyword>
<dbReference type="Gene3D" id="3.40.350.10">
    <property type="entry name" value="Creatinase/prolidase N-terminal domain"/>
    <property type="match status" value="2"/>
</dbReference>
<reference evidence="11 12" key="1">
    <citation type="journal article" date="2021" name="bioRxiv">
        <title>Chromosome-scale and haplotype-resolved genome assembly of a tetraploid potato cultivar.</title>
        <authorList>
            <person name="Sun H."/>
            <person name="Jiao W.-B."/>
            <person name="Krause K."/>
            <person name="Campoy J.A."/>
            <person name="Goel M."/>
            <person name="Folz-Donahue K."/>
            <person name="Kukat C."/>
            <person name="Huettel B."/>
            <person name="Schneeberger K."/>
        </authorList>
    </citation>
    <scope>NUCLEOTIDE SEQUENCE [LARGE SCALE GENOMIC DNA]</scope>
    <source>
        <strain evidence="11">SolTubOtavaFocal</strain>
        <tissue evidence="11">Leaves</tissue>
    </source>
</reference>
<keyword evidence="8" id="KW-0158">Chromosome</keyword>
<keyword evidence="12" id="KW-1185">Reference proteome</keyword>
<keyword evidence="4 7" id="KW-1133">Transmembrane helix</keyword>
<keyword evidence="8" id="KW-0539">Nucleus</keyword>
<evidence type="ECO:0000256" key="6">
    <source>
        <dbReference type="ARBA" id="ARBA00023136"/>
    </source>
</evidence>
<keyword evidence="6 7" id="KW-0472">Membrane</keyword>